<dbReference type="GO" id="GO:0005783">
    <property type="term" value="C:endoplasmic reticulum"/>
    <property type="evidence" value="ECO:0007669"/>
    <property type="project" value="UniProtKB-SubCell"/>
</dbReference>
<keyword evidence="8 12" id="KW-0472">Membrane</keyword>
<dbReference type="GO" id="GO:0016020">
    <property type="term" value="C:membrane"/>
    <property type="evidence" value="ECO:0007669"/>
    <property type="project" value="UniProtKB-SubCell"/>
</dbReference>
<dbReference type="Proteomes" id="UP000504606">
    <property type="component" value="Unplaced"/>
</dbReference>
<dbReference type="RefSeq" id="XP_052132382.1">
    <property type="nucleotide sequence ID" value="XM_052276422.1"/>
</dbReference>
<dbReference type="CDD" id="cd03784">
    <property type="entry name" value="GT1_Gtf-like"/>
    <property type="match status" value="1"/>
</dbReference>
<dbReference type="PANTHER" id="PTHR48043:SF114">
    <property type="entry name" value="IP04436P-RELATED"/>
    <property type="match status" value="1"/>
</dbReference>
<feature type="chain" id="PRO_5039746687" description="UDP-glucuronosyltransferase" evidence="12">
    <location>
        <begin position="22"/>
        <end position="534"/>
    </location>
</feature>
<evidence type="ECO:0000256" key="1">
    <source>
        <dbReference type="ARBA" id="ARBA00004240"/>
    </source>
</evidence>
<organism evidence="13 14">
    <name type="scientific">Frankliniella occidentalis</name>
    <name type="common">Western flower thrips</name>
    <name type="synonym">Euthrips occidentalis</name>
    <dbReference type="NCBI Taxonomy" id="133901"/>
    <lineage>
        <taxon>Eukaryota</taxon>
        <taxon>Metazoa</taxon>
        <taxon>Ecdysozoa</taxon>
        <taxon>Arthropoda</taxon>
        <taxon>Hexapoda</taxon>
        <taxon>Insecta</taxon>
        <taxon>Pterygota</taxon>
        <taxon>Neoptera</taxon>
        <taxon>Paraneoptera</taxon>
        <taxon>Thysanoptera</taxon>
        <taxon>Terebrantia</taxon>
        <taxon>Thripoidea</taxon>
        <taxon>Thripidae</taxon>
        <taxon>Frankliniella</taxon>
    </lineage>
</organism>
<proteinExistence type="inferred from homology"/>
<dbReference type="EC" id="2.4.1.17" evidence="12"/>
<evidence type="ECO:0000256" key="4">
    <source>
        <dbReference type="ARBA" id="ARBA00022679"/>
    </source>
</evidence>
<dbReference type="GeneID" id="127752003"/>
<protein>
    <recommendedName>
        <fullName evidence="12">UDP-glucuronosyltransferase</fullName>
        <ecNumber evidence="12">2.4.1.17</ecNumber>
    </recommendedName>
</protein>
<keyword evidence="13" id="KW-1185">Reference proteome</keyword>
<comment type="similarity">
    <text evidence="2 11">Belongs to the UDP-glycosyltransferase family.</text>
</comment>
<accession>A0A9C6XB40</accession>
<dbReference type="FunFam" id="3.40.50.2000:FF:000050">
    <property type="entry name" value="UDP-glucuronosyltransferase"/>
    <property type="match status" value="1"/>
</dbReference>
<dbReference type="GO" id="GO:0015020">
    <property type="term" value="F:glucuronosyltransferase activity"/>
    <property type="evidence" value="ECO:0007669"/>
    <property type="project" value="UniProtKB-EC"/>
</dbReference>
<feature type="transmembrane region" description="Helical" evidence="12">
    <location>
        <begin position="482"/>
        <end position="505"/>
    </location>
</feature>
<keyword evidence="3 11" id="KW-0328">Glycosyltransferase</keyword>
<gene>
    <name evidence="14" type="primary">LOC127752003</name>
</gene>
<dbReference type="Gene3D" id="3.40.50.2000">
    <property type="entry name" value="Glycogen Phosphorylase B"/>
    <property type="match status" value="1"/>
</dbReference>
<dbReference type="AlphaFoldDB" id="A0A9C6XB40"/>
<dbReference type="PANTHER" id="PTHR48043">
    <property type="entry name" value="EG:EG0003.4 PROTEIN-RELATED"/>
    <property type="match status" value="1"/>
</dbReference>
<dbReference type="KEGG" id="foc:127752003"/>
<evidence type="ECO:0000313" key="14">
    <source>
        <dbReference type="RefSeq" id="XP_052132382.1"/>
    </source>
</evidence>
<name>A0A9C6XB40_FRAOC</name>
<evidence type="ECO:0000256" key="2">
    <source>
        <dbReference type="ARBA" id="ARBA00009995"/>
    </source>
</evidence>
<reference evidence="14" key="1">
    <citation type="journal article" date="2018" name="Proc. Natl. Acad. Sci. U.S.A.">
        <title>Phylogenomics and the evolution of hemipteroid insects.</title>
        <authorList>
            <person name="Johnson K.P."/>
            <person name="Dietrich C.H."/>
            <person name="Friedrich F."/>
            <person name="Beutel R.G."/>
            <person name="Wipfler B."/>
            <person name="Peters R.S."/>
            <person name="Allen J.M."/>
            <person name="Petersen M."/>
            <person name="Donath A."/>
            <person name="Walden K.K."/>
            <person name="Kozlov A.M."/>
            <person name="Podsiadlowski L."/>
            <person name="Mayer C."/>
            <person name="Meusemann K."/>
            <person name="Vasilikopoulos A."/>
            <person name="Waterhouse R.M."/>
            <person name="Cameron S.L."/>
            <person name="Weirauch C."/>
            <person name="Swanson D.R."/>
            <person name="Percy D.M."/>
            <person name="Hardy N.B."/>
            <person name="Terry I."/>
            <person name="Liu S."/>
            <person name="Zhou X."/>
            <person name="Misof B."/>
            <person name="Robertson H.M."/>
            <person name="Yoshizawa K."/>
        </authorList>
    </citation>
    <scope>NUCLEOTIDE SEQUENCE</scope>
    <source>
        <tissue evidence="14">Whole organism</tissue>
    </source>
</reference>
<feature type="signal peptide" evidence="12">
    <location>
        <begin position="1"/>
        <end position="21"/>
    </location>
</feature>
<sequence>MKALLALLLVVAASSVDHVDAARILAVFPHTGKTHFLVFEPLLKELAARGHEMVVVSHFPQKVRPSATWTDISLEGTLPNLAGVINLEDGGGLHPLTVAAWDFWFVTQFGHYSCDTIYAHPPLKKLVDGDRRGFDLIINENFNTNCFLGLVHRFRPAPYVAFSSCAPFSWDYHRVGNPYHGATMPNTFLWLSDEMSFTERAVNTVFSMAIRAYQALVWDRDAQRVVEKHLGPGVPPLIELANNMSVMLSNTHAALNRAKPLVPAVVEVGGIHIDQPKPLPQDLEQFVSGAKDGVILFSLGSMIRASSLPKENAAALLRGFGTLKQRVVWKWEDEAPGPVPKNVRLSKWLPQFDVLCHNNTRLFIGHGGLLSTSEAAHCGVPLLGIAMYGDQRTNLAAVAKAGAGRSLPYSTLKNADLFLKNVKDLLEDPSFQQSATALSERFRDRPMSPLDTAVYWTEYVIRHKGAPHLRGAARNLTWYQEALLDVFAVVFLCLAAALYVAWTVVRTLLRLVMRVGCSLTGACDQKAAPKKKKQ</sequence>
<dbReference type="PROSITE" id="PS00375">
    <property type="entry name" value="UDPGT"/>
    <property type="match status" value="1"/>
</dbReference>
<evidence type="ECO:0000256" key="7">
    <source>
        <dbReference type="ARBA" id="ARBA00022989"/>
    </source>
</evidence>
<dbReference type="OrthoDB" id="5835829at2759"/>
<dbReference type="InterPro" id="IPR002213">
    <property type="entry name" value="UDP_glucos_trans"/>
</dbReference>
<keyword evidence="4 11" id="KW-0808">Transferase</keyword>
<evidence type="ECO:0000256" key="6">
    <source>
        <dbReference type="ARBA" id="ARBA00022824"/>
    </source>
</evidence>
<comment type="subcellular location">
    <subcellularLocation>
        <location evidence="10">Endomembrane system</location>
        <topology evidence="10">Single-pass type I membrane protein</topology>
    </subcellularLocation>
    <subcellularLocation>
        <location evidence="1">Endoplasmic reticulum</location>
    </subcellularLocation>
    <subcellularLocation>
        <location evidence="12">Membrane</location>
        <topology evidence="12">Single-pass membrane protein</topology>
    </subcellularLocation>
</comment>
<evidence type="ECO:0000256" key="12">
    <source>
        <dbReference type="RuleBase" id="RU362059"/>
    </source>
</evidence>
<evidence type="ECO:0000313" key="13">
    <source>
        <dbReference type="Proteomes" id="UP000504606"/>
    </source>
</evidence>
<keyword evidence="12" id="KW-0732">Signal</keyword>
<evidence type="ECO:0000256" key="10">
    <source>
        <dbReference type="ARBA" id="ARBA00046288"/>
    </source>
</evidence>
<evidence type="ECO:0000256" key="3">
    <source>
        <dbReference type="ARBA" id="ARBA00022676"/>
    </source>
</evidence>
<evidence type="ECO:0000256" key="8">
    <source>
        <dbReference type="ARBA" id="ARBA00023136"/>
    </source>
</evidence>
<evidence type="ECO:0000256" key="5">
    <source>
        <dbReference type="ARBA" id="ARBA00022692"/>
    </source>
</evidence>
<keyword evidence="9" id="KW-0325">Glycoprotein</keyword>
<dbReference type="InterPro" id="IPR035595">
    <property type="entry name" value="UDP_glycos_trans_CS"/>
</dbReference>
<dbReference type="SUPFAM" id="SSF53756">
    <property type="entry name" value="UDP-Glycosyltransferase/glycogen phosphorylase"/>
    <property type="match status" value="1"/>
</dbReference>
<evidence type="ECO:0000256" key="9">
    <source>
        <dbReference type="ARBA" id="ARBA00023180"/>
    </source>
</evidence>
<dbReference type="InterPro" id="IPR050271">
    <property type="entry name" value="UDP-glycosyltransferase"/>
</dbReference>
<keyword evidence="7 12" id="KW-1133">Transmembrane helix</keyword>
<dbReference type="Pfam" id="PF00201">
    <property type="entry name" value="UDPGT"/>
    <property type="match status" value="1"/>
</dbReference>
<keyword evidence="5 12" id="KW-0812">Transmembrane</keyword>
<keyword evidence="6" id="KW-0256">Endoplasmic reticulum</keyword>
<comment type="catalytic activity">
    <reaction evidence="12">
        <text>glucuronate acceptor + UDP-alpha-D-glucuronate = acceptor beta-D-glucuronoside + UDP + H(+)</text>
        <dbReference type="Rhea" id="RHEA:21032"/>
        <dbReference type="ChEBI" id="CHEBI:15378"/>
        <dbReference type="ChEBI" id="CHEBI:58052"/>
        <dbReference type="ChEBI" id="CHEBI:58223"/>
        <dbReference type="ChEBI" id="CHEBI:132367"/>
        <dbReference type="ChEBI" id="CHEBI:132368"/>
        <dbReference type="EC" id="2.4.1.17"/>
    </reaction>
</comment>
<evidence type="ECO:0000256" key="11">
    <source>
        <dbReference type="RuleBase" id="RU003718"/>
    </source>
</evidence>
<reference evidence="14" key="2">
    <citation type="submission" date="2025-08" db="UniProtKB">
        <authorList>
            <consortium name="RefSeq"/>
        </authorList>
    </citation>
    <scope>IDENTIFICATION</scope>
    <source>
        <tissue evidence="14">Whole organism</tissue>
    </source>
</reference>